<name>A0A0F9IQL1_9ZZZZ</name>
<reference evidence="1" key="1">
    <citation type="journal article" date="2015" name="Nature">
        <title>Complex archaea that bridge the gap between prokaryotes and eukaryotes.</title>
        <authorList>
            <person name="Spang A."/>
            <person name="Saw J.H."/>
            <person name="Jorgensen S.L."/>
            <person name="Zaremba-Niedzwiedzka K."/>
            <person name="Martijn J."/>
            <person name="Lind A.E."/>
            <person name="van Eijk R."/>
            <person name="Schleper C."/>
            <person name="Guy L."/>
            <person name="Ettema T.J."/>
        </authorList>
    </citation>
    <scope>NUCLEOTIDE SEQUENCE</scope>
</reference>
<gene>
    <name evidence="1" type="ORF">LCGC14_1549910</name>
</gene>
<protein>
    <submittedName>
        <fullName evidence="1">Uncharacterized protein</fullName>
    </submittedName>
</protein>
<comment type="caution">
    <text evidence="1">The sequence shown here is derived from an EMBL/GenBank/DDBJ whole genome shotgun (WGS) entry which is preliminary data.</text>
</comment>
<proteinExistence type="predicted"/>
<dbReference type="AlphaFoldDB" id="A0A0F9IQL1"/>
<organism evidence="1">
    <name type="scientific">marine sediment metagenome</name>
    <dbReference type="NCBI Taxonomy" id="412755"/>
    <lineage>
        <taxon>unclassified sequences</taxon>
        <taxon>metagenomes</taxon>
        <taxon>ecological metagenomes</taxon>
    </lineage>
</organism>
<accession>A0A0F9IQL1</accession>
<dbReference type="EMBL" id="LAZR01011832">
    <property type="protein sequence ID" value="KKM58097.1"/>
    <property type="molecule type" value="Genomic_DNA"/>
</dbReference>
<evidence type="ECO:0000313" key="1">
    <source>
        <dbReference type="EMBL" id="KKM58097.1"/>
    </source>
</evidence>
<sequence>MSIGQTAWIPKTVNGFLVLTCTITGDASLYDAYTLKTPANTVDGTKPFTIFQSAASTPDASALPFHVWIGYDDDFALSGDAGSLVAASGSFYVELTEDCRLAVTTVQHAYHIHPNLRVADVVAIGNIATGYKANVPPAPYYALCLNGASQLAAIVTTFRIIQKQ</sequence>